<reference evidence="1" key="1">
    <citation type="submission" date="2020-05" db="EMBL/GenBank/DDBJ databases">
        <authorList>
            <person name="Chiriac C."/>
            <person name="Salcher M."/>
            <person name="Ghai R."/>
            <person name="Kavagutti S V."/>
        </authorList>
    </citation>
    <scope>NUCLEOTIDE SEQUENCE</scope>
</reference>
<sequence length="134" mass="15568">MVCASLLMNTHTHYLLTTVLTHIDNGEVTAHTLMFSHDQLDELSKTLNSRATDNLYTLRRHFYLQEIYQYPSINAGNYCPLHNNIESDFRDTFKKPILTTDCDHTTYKSSVIWNPDHPIFSKLKLNTYVTSNNN</sequence>
<organism evidence="1">
    <name type="scientific">uncultured Caudovirales phage</name>
    <dbReference type="NCBI Taxonomy" id="2100421"/>
    <lineage>
        <taxon>Viruses</taxon>
        <taxon>Duplodnaviria</taxon>
        <taxon>Heunggongvirae</taxon>
        <taxon>Uroviricota</taxon>
        <taxon>Caudoviricetes</taxon>
        <taxon>Peduoviridae</taxon>
        <taxon>Maltschvirus</taxon>
        <taxon>Maltschvirus maltsch</taxon>
    </lineage>
</organism>
<proteinExistence type="predicted"/>
<evidence type="ECO:0000313" key="1">
    <source>
        <dbReference type="EMBL" id="CAB5238243.1"/>
    </source>
</evidence>
<name>A0A6J7XM87_9CAUD</name>
<accession>A0A6J7XM87</accession>
<gene>
    <name evidence="1" type="ORF">UFOVP144_30</name>
</gene>
<dbReference type="EMBL" id="LR798451">
    <property type="protein sequence ID" value="CAB5238243.1"/>
    <property type="molecule type" value="Genomic_DNA"/>
</dbReference>
<protein>
    <submittedName>
        <fullName evidence="1">Uncharacterized protein</fullName>
    </submittedName>
</protein>